<evidence type="ECO:0000313" key="4">
    <source>
        <dbReference type="Proteomes" id="UP000332933"/>
    </source>
</evidence>
<dbReference type="EMBL" id="CAADRA010007043">
    <property type="protein sequence ID" value="VFT98796.1"/>
    <property type="molecule type" value="Genomic_DNA"/>
</dbReference>
<dbReference type="PANTHER" id="PTHR47447:SF17">
    <property type="entry name" value="OS12G0638900 PROTEIN"/>
    <property type="match status" value="1"/>
</dbReference>
<sequence>MLGRWRQVQRRVATTRSLHEALGPSRRAVHEKTFRQYVVSLQDLLGTDAKQNVWQSAITWWPAEAWREALGPAFRDTHTQLAHKLQQDGPTNHYHLLRRHPELAAHVLTVILDATQSFPYVHALHRDMDIIKVLRQMAMAIGEDKMVHAANTVLHQRSLHRDAAKCTPCLYRSVCAASDSVSAPQLRDLLRHLIHHKLLPEILQLIDFATINRIPIDVWSRIFGAFARTHDVAASLDDASVDQLATAFMAHYHAKPFAKSEILATSMVRAAIQRGEVDTAIACHEFLQSHGFPINDATTVQMLELVRPQDSNKYGNMEAFQAYFADSVAARGGAAQSRAILSVAIHTARDAKDTAFLRQILASVRGNPALDIGLFNTALAYLVKSNDAQDHILARTLVDDMHAAGGSVRPNRRTLMLLLRVTRSDPSAILVELARMGPTLVKSVSKTNARVPDIAHAAFISIVDLIKGGDMTTAAAVRDAMLLDPTGSDIPFDKAMWHRMLATMLQTRSTFGAIVSWLDLCDPSLDGVFYASWFTYAQKYTEPLVGGKRVLRRWLQLDDARDVDKFQLAIVTACKVDDVEMATDMWAWMRTSGHTPPPTAAAAMLNLYDRNGLDTFAFFRRELQEPHPDSLTRPVLEKALFLSSQRKTQTDFCRDVLTLLVQTMQPEDWTFSLYRRALRSCAADTAVAAKLGMELVDLFTCKRLSFEPHDKNCLFDSLRIAKRGTLDDQCAVLEAYSELNLWPAVSSYTTMMEHLVENQSPSAHAATILEMMATQGIAVDNKFATLYAMLLVRNQDLPNVLALVRLMVAQGVAPTDYFFTAIFSELNALADIDTCFEFAASVASIRHFEALYVGLIQAGLERGVVERVCNVAVQMECEGCVVPSTTLVQIIDAVQSTREMEKVVTVVAQLMEGGPRPNPFPPQVYHALWAQLGRFKSSNKMALNFIRAQAAAQGCDLAPPQDIK</sequence>
<gene>
    <name evidence="3" type="primary">Aste57867_22128</name>
    <name evidence="2" type="ORF">As57867_022059</name>
    <name evidence="3" type="ORF">ASTE57867_22128</name>
</gene>
<proteinExistence type="predicted"/>
<dbReference type="Proteomes" id="UP000332933">
    <property type="component" value="Unassembled WGS sequence"/>
</dbReference>
<dbReference type="EMBL" id="VJMH01007017">
    <property type="protein sequence ID" value="KAF0686034.1"/>
    <property type="molecule type" value="Genomic_DNA"/>
</dbReference>
<protein>
    <submittedName>
        <fullName evidence="3">Aste57867_22128 protein</fullName>
    </submittedName>
</protein>
<dbReference type="PANTHER" id="PTHR47447">
    <property type="entry name" value="OS03G0856100 PROTEIN"/>
    <property type="match status" value="1"/>
</dbReference>
<keyword evidence="4" id="KW-1185">Reference proteome</keyword>
<dbReference type="InterPro" id="IPR011990">
    <property type="entry name" value="TPR-like_helical_dom_sf"/>
</dbReference>
<accession>A0A485LKP8</accession>
<dbReference type="Gene3D" id="1.25.40.10">
    <property type="entry name" value="Tetratricopeptide repeat domain"/>
    <property type="match status" value="1"/>
</dbReference>
<evidence type="ECO:0000313" key="2">
    <source>
        <dbReference type="EMBL" id="KAF0686034.1"/>
    </source>
</evidence>
<reference evidence="2" key="2">
    <citation type="submission" date="2019-06" db="EMBL/GenBank/DDBJ databases">
        <title>Genomics analysis of Aphanomyces spp. identifies a new class of oomycete effector associated with host adaptation.</title>
        <authorList>
            <person name="Gaulin E."/>
        </authorList>
    </citation>
    <scope>NUCLEOTIDE SEQUENCE</scope>
    <source>
        <strain evidence="2">CBS 578.67</strain>
    </source>
</reference>
<evidence type="ECO:0000256" key="1">
    <source>
        <dbReference type="ARBA" id="ARBA00022737"/>
    </source>
</evidence>
<organism evidence="3 4">
    <name type="scientific">Aphanomyces stellatus</name>
    <dbReference type="NCBI Taxonomy" id="120398"/>
    <lineage>
        <taxon>Eukaryota</taxon>
        <taxon>Sar</taxon>
        <taxon>Stramenopiles</taxon>
        <taxon>Oomycota</taxon>
        <taxon>Saprolegniomycetes</taxon>
        <taxon>Saprolegniales</taxon>
        <taxon>Verrucalvaceae</taxon>
        <taxon>Aphanomyces</taxon>
    </lineage>
</organism>
<dbReference type="AlphaFoldDB" id="A0A485LKP8"/>
<reference evidence="3 4" key="1">
    <citation type="submission" date="2019-03" db="EMBL/GenBank/DDBJ databases">
        <authorList>
            <person name="Gaulin E."/>
            <person name="Dumas B."/>
        </authorList>
    </citation>
    <scope>NUCLEOTIDE SEQUENCE [LARGE SCALE GENOMIC DNA]</scope>
    <source>
        <strain evidence="3">CBS 568.67</strain>
    </source>
</reference>
<evidence type="ECO:0000313" key="3">
    <source>
        <dbReference type="EMBL" id="VFT98796.1"/>
    </source>
</evidence>
<keyword evidence="1" id="KW-0677">Repeat</keyword>
<name>A0A485LKP8_9STRA</name>
<dbReference type="OrthoDB" id="185373at2759"/>